<dbReference type="Pfam" id="PF00641">
    <property type="entry name" value="Zn_ribbon_RanBP"/>
    <property type="match status" value="2"/>
</dbReference>
<dbReference type="PIRSF" id="PIRSF037956">
    <property type="entry name" value="UCP037956_ZnF_Ran"/>
    <property type="match status" value="1"/>
</dbReference>
<comment type="similarity">
    <text evidence="10 11">Belongs to the ZRANB2 family.</text>
</comment>
<keyword evidence="7 11" id="KW-0862">Zinc</keyword>
<evidence type="ECO:0000256" key="12">
    <source>
        <dbReference type="PROSITE-ProRule" id="PRU00322"/>
    </source>
</evidence>
<evidence type="ECO:0000256" key="7">
    <source>
        <dbReference type="ARBA" id="ARBA00022833"/>
    </source>
</evidence>
<keyword evidence="6 12" id="KW-0863">Zinc-finger</keyword>
<keyword evidence="16" id="KW-1185">Reference proteome</keyword>
<dbReference type="SUPFAM" id="SSF90209">
    <property type="entry name" value="Ran binding protein zinc finger-like"/>
    <property type="match status" value="2"/>
</dbReference>
<dbReference type="EnsemblMetazoa" id="XM_020001347.1">
    <property type="protein sequence ID" value="XP_019856906.1"/>
    <property type="gene ID" value="LOC100639247"/>
</dbReference>
<evidence type="ECO:0000256" key="4">
    <source>
        <dbReference type="ARBA" id="ARBA00022723"/>
    </source>
</evidence>
<evidence type="ECO:0000313" key="15">
    <source>
        <dbReference type="EnsemblMetazoa" id="Aqu2.1.20669_001"/>
    </source>
</evidence>
<dbReference type="FunFam" id="4.10.1060.10:FF:000004">
    <property type="entry name" value="Zinc finger Ran-binding domain-containing protein 2"/>
    <property type="match status" value="1"/>
</dbReference>
<name>A0A1X7TYS8_AMPQE</name>
<evidence type="ECO:0000256" key="11">
    <source>
        <dbReference type="PIRNR" id="PIRNR037956"/>
    </source>
</evidence>
<keyword evidence="5" id="KW-0677">Repeat</keyword>
<feature type="domain" description="RanBP2-type" evidence="14">
    <location>
        <begin position="57"/>
        <end position="92"/>
    </location>
</feature>
<reference evidence="16" key="1">
    <citation type="journal article" date="2010" name="Nature">
        <title>The Amphimedon queenslandica genome and the evolution of animal complexity.</title>
        <authorList>
            <person name="Srivastava M."/>
            <person name="Simakov O."/>
            <person name="Chapman J."/>
            <person name="Fahey B."/>
            <person name="Gauthier M.E."/>
            <person name="Mitros T."/>
            <person name="Richards G.S."/>
            <person name="Conaco C."/>
            <person name="Dacre M."/>
            <person name="Hellsten U."/>
            <person name="Larroux C."/>
            <person name="Putnam N.H."/>
            <person name="Stanke M."/>
            <person name="Adamska M."/>
            <person name="Darling A."/>
            <person name="Degnan S.M."/>
            <person name="Oakley T.H."/>
            <person name="Plachetzki D.C."/>
            <person name="Zhai Y."/>
            <person name="Adamski M."/>
            <person name="Calcino A."/>
            <person name="Cummins S.F."/>
            <person name="Goodstein D.M."/>
            <person name="Harris C."/>
            <person name="Jackson D.J."/>
            <person name="Leys S.P."/>
            <person name="Shu S."/>
            <person name="Woodcroft B.J."/>
            <person name="Vervoort M."/>
            <person name="Kosik K.S."/>
            <person name="Manning G."/>
            <person name="Degnan B.M."/>
            <person name="Rokhsar D.S."/>
        </authorList>
    </citation>
    <scope>NUCLEOTIDE SEQUENCE [LARGE SCALE GENOMIC DNA]</scope>
</reference>
<feature type="compositionally biased region" description="Basic and acidic residues" evidence="13">
    <location>
        <begin position="222"/>
        <end position="248"/>
    </location>
</feature>
<feature type="compositionally biased region" description="Acidic residues" evidence="13">
    <location>
        <begin position="143"/>
        <end position="155"/>
    </location>
</feature>
<evidence type="ECO:0000256" key="5">
    <source>
        <dbReference type="ARBA" id="ARBA00022737"/>
    </source>
</evidence>
<dbReference type="InterPro" id="IPR001876">
    <property type="entry name" value="Znf_RanBP2"/>
</dbReference>
<dbReference type="InterPro" id="IPR036443">
    <property type="entry name" value="Znf_RanBP2_sf"/>
</dbReference>
<feature type="domain" description="RanBP2-type" evidence="14">
    <location>
        <begin position="8"/>
        <end position="39"/>
    </location>
</feature>
<dbReference type="AlphaFoldDB" id="A0A1X7TYS8"/>
<organism evidence="15">
    <name type="scientific">Amphimedon queenslandica</name>
    <name type="common">Sponge</name>
    <dbReference type="NCBI Taxonomy" id="400682"/>
    <lineage>
        <taxon>Eukaryota</taxon>
        <taxon>Metazoa</taxon>
        <taxon>Porifera</taxon>
        <taxon>Demospongiae</taxon>
        <taxon>Heteroscleromorpha</taxon>
        <taxon>Haplosclerida</taxon>
        <taxon>Niphatidae</taxon>
        <taxon>Amphimedon</taxon>
    </lineage>
</organism>
<dbReference type="Proteomes" id="UP000007879">
    <property type="component" value="Unassembled WGS sequence"/>
</dbReference>
<dbReference type="GO" id="GO:0005634">
    <property type="term" value="C:nucleus"/>
    <property type="evidence" value="ECO:0007669"/>
    <property type="project" value="UniProtKB-SubCell"/>
</dbReference>
<feature type="region of interest" description="Disordered" evidence="13">
    <location>
        <begin position="134"/>
        <end position="267"/>
    </location>
</feature>
<evidence type="ECO:0000256" key="1">
    <source>
        <dbReference type="ARBA" id="ARBA00004123"/>
    </source>
</evidence>
<dbReference type="EnsemblMetazoa" id="Aqu2.1.20669_001">
    <property type="protein sequence ID" value="Aqu2.1.20669_001"/>
    <property type="gene ID" value="Aqu2.1.20669"/>
</dbReference>
<dbReference type="OrthoDB" id="1878647at2759"/>
<sequence>MAKSIRVNEGDWICSDSSCGNVNFSWRDKCNKCGRDKGKVDTFKKTGAEIGKQAASKSGGLFSAEDWQCAMCGNVNWARRNECNMCKQPKFAKIEARTGVGGGYCERDNVEYIDREDSDDEIDEFGRKKKQFRLNKNGSTNDNENEESEEDDDDVDLSKYDLAASDEEEGSQEEIHKFSSFKNNSKSSTSDQKSTDTKRNRSRSPDHRRRSRSPDHRRRSRSPHDRYSRDRRRSGSGERRHRHDNERRERRRSRSPERRRRSYRSRS</sequence>
<dbReference type="SMART" id="SM00547">
    <property type="entry name" value="ZnF_RBZ"/>
    <property type="match status" value="2"/>
</dbReference>
<evidence type="ECO:0000256" key="6">
    <source>
        <dbReference type="ARBA" id="ARBA00022771"/>
    </source>
</evidence>
<proteinExistence type="inferred from homology"/>
<keyword evidence="4 11" id="KW-0479">Metal-binding</keyword>
<dbReference type="Gene3D" id="4.10.1060.10">
    <property type="entry name" value="Zinc finger, RanBP2-type"/>
    <property type="match status" value="2"/>
</dbReference>
<evidence type="ECO:0000256" key="2">
    <source>
        <dbReference type="ARBA" id="ARBA00017543"/>
    </source>
</evidence>
<reference evidence="15" key="2">
    <citation type="submission" date="2017-05" db="UniProtKB">
        <authorList>
            <consortium name="EnsemblMetazoa"/>
        </authorList>
    </citation>
    <scope>IDENTIFICATION</scope>
</reference>
<feature type="compositionally biased region" description="Basic residues" evidence="13">
    <location>
        <begin position="206"/>
        <end position="221"/>
    </location>
</feature>
<dbReference type="PROSITE" id="PS01358">
    <property type="entry name" value="ZF_RANBP2_1"/>
    <property type="match status" value="2"/>
</dbReference>
<feature type="compositionally biased region" description="Basic residues" evidence="13">
    <location>
        <begin position="249"/>
        <end position="267"/>
    </location>
</feature>
<evidence type="ECO:0000256" key="9">
    <source>
        <dbReference type="ARBA" id="ARBA00023242"/>
    </source>
</evidence>
<dbReference type="GO" id="GO:0006396">
    <property type="term" value="P:RNA processing"/>
    <property type="evidence" value="ECO:0007669"/>
    <property type="project" value="InterPro"/>
</dbReference>
<dbReference type="PROSITE" id="PS50199">
    <property type="entry name" value="ZF_RANBP2_2"/>
    <property type="match status" value="2"/>
</dbReference>
<keyword evidence="9 11" id="KW-0539">Nucleus</keyword>
<feature type="compositionally biased region" description="Basic and acidic residues" evidence="13">
    <location>
        <begin position="193"/>
        <end position="205"/>
    </location>
</feature>
<dbReference type="GO" id="GO:0001530">
    <property type="term" value="F:lipopolysaccharide binding"/>
    <property type="evidence" value="ECO:0007669"/>
    <property type="project" value="TreeGrafter"/>
</dbReference>
<evidence type="ECO:0000256" key="10">
    <source>
        <dbReference type="ARBA" id="ARBA00025731"/>
    </source>
</evidence>
<dbReference type="eggNOG" id="KOG1995">
    <property type="taxonomic scope" value="Eukaryota"/>
</dbReference>
<protein>
    <recommendedName>
        <fullName evidence="2 11">Zinc finger Ran-binding domain-containing protein 2</fullName>
    </recommendedName>
</protein>
<dbReference type="KEGG" id="aqu:100639247"/>
<keyword evidence="8 11" id="KW-0694">RNA-binding</keyword>
<comment type="subcellular location">
    <subcellularLocation>
        <location evidence="1 11">Nucleus</location>
    </subcellularLocation>
</comment>
<dbReference type="PANTHER" id="PTHR12999">
    <property type="entry name" value="ZINC FINGER RAN-BINDING DOMAIN-CONTAINING PROTEIN 2 ZRANB2-RELATED"/>
    <property type="match status" value="1"/>
</dbReference>
<dbReference type="InterPro" id="IPR017337">
    <property type="entry name" value="ZRANB2"/>
</dbReference>
<dbReference type="InParanoid" id="A0A1X7TYS8"/>
<gene>
    <name evidence="15" type="primary">100639247</name>
</gene>
<evidence type="ECO:0000259" key="14">
    <source>
        <dbReference type="PROSITE" id="PS50199"/>
    </source>
</evidence>
<dbReference type="GO" id="GO:0008270">
    <property type="term" value="F:zinc ion binding"/>
    <property type="evidence" value="ECO:0007669"/>
    <property type="project" value="UniProtKB-KW"/>
</dbReference>
<evidence type="ECO:0000256" key="3">
    <source>
        <dbReference type="ARBA" id="ARBA00022553"/>
    </source>
</evidence>
<feature type="compositionally biased region" description="Low complexity" evidence="13">
    <location>
        <begin position="178"/>
        <end position="192"/>
    </location>
</feature>
<keyword evidence="3" id="KW-0597">Phosphoprotein</keyword>
<accession>A0A1X7TYS8</accession>
<evidence type="ECO:0000313" key="16">
    <source>
        <dbReference type="Proteomes" id="UP000007879"/>
    </source>
</evidence>
<dbReference type="STRING" id="400682.A0A1X7TYS8"/>
<dbReference type="GO" id="GO:0003723">
    <property type="term" value="F:RNA binding"/>
    <property type="evidence" value="ECO:0007669"/>
    <property type="project" value="UniProtKB-KW"/>
</dbReference>
<evidence type="ECO:0000256" key="8">
    <source>
        <dbReference type="ARBA" id="ARBA00022884"/>
    </source>
</evidence>
<dbReference type="PANTHER" id="PTHR12999:SF17">
    <property type="entry name" value="ZINC FINGER RAN-BINDING DOMAIN-CONTAINING PROTEIN 2"/>
    <property type="match status" value="1"/>
</dbReference>
<evidence type="ECO:0000256" key="13">
    <source>
        <dbReference type="SAM" id="MobiDB-lite"/>
    </source>
</evidence>